<dbReference type="GO" id="GO:0018479">
    <property type="term" value="F:benzaldehyde dehydrogenase (NAD+) activity"/>
    <property type="evidence" value="ECO:0007669"/>
    <property type="project" value="UniProtKB-EC"/>
</dbReference>
<dbReference type="Gene3D" id="3.40.309.10">
    <property type="entry name" value="Aldehyde Dehydrogenase, Chain A, domain 2"/>
    <property type="match status" value="1"/>
</dbReference>
<dbReference type="SUPFAM" id="SSF53720">
    <property type="entry name" value="ALDH-like"/>
    <property type="match status" value="1"/>
</dbReference>
<accession>A0ABX0WTD8</accession>
<keyword evidence="8" id="KW-1185">Reference proteome</keyword>
<dbReference type="Pfam" id="PF00171">
    <property type="entry name" value="Aldedh"/>
    <property type="match status" value="1"/>
</dbReference>
<feature type="active site" evidence="4">
    <location>
        <position position="254"/>
    </location>
</feature>
<dbReference type="PANTHER" id="PTHR42986:SF1">
    <property type="entry name" value="BENZALDEHYDE DEHYDROGENASE YFMT"/>
    <property type="match status" value="1"/>
</dbReference>
<dbReference type="Proteomes" id="UP000783934">
    <property type="component" value="Unassembled WGS sequence"/>
</dbReference>
<dbReference type="EMBL" id="JAATIZ010000004">
    <property type="protein sequence ID" value="NJB66008.1"/>
    <property type="molecule type" value="Genomic_DNA"/>
</dbReference>
<dbReference type="RefSeq" id="WP_167661914.1">
    <property type="nucleotide sequence ID" value="NZ_BMCQ01000005.1"/>
</dbReference>
<dbReference type="InterPro" id="IPR029510">
    <property type="entry name" value="Ald_DH_CS_GLU"/>
</dbReference>
<comment type="caution">
    <text evidence="7">The sequence shown here is derived from an EMBL/GenBank/DDBJ whole genome shotgun (WGS) entry which is preliminary data.</text>
</comment>
<evidence type="ECO:0000256" key="2">
    <source>
        <dbReference type="ARBA" id="ARBA00023002"/>
    </source>
</evidence>
<dbReference type="InterPro" id="IPR016163">
    <property type="entry name" value="Ald_DH_C"/>
</dbReference>
<organism evidence="7 8">
    <name type="scientific">Paenalcaligenes hominis</name>
    <dbReference type="NCBI Taxonomy" id="643674"/>
    <lineage>
        <taxon>Bacteria</taxon>
        <taxon>Pseudomonadati</taxon>
        <taxon>Pseudomonadota</taxon>
        <taxon>Betaproteobacteria</taxon>
        <taxon>Burkholderiales</taxon>
        <taxon>Alcaligenaceae</taxon>
        <taxon>Paenalcaligenes</taxon>
    </lineage>
</organism>
<keyword evidence="3" id="KW-0520">NAD</keyword>
<evidence type="ECO:0000256" key="1">
    <source>
        <dbReference type="ARBA" id="ARBA00009986"/>
    </source>
</evidence>
<evidence type="ECO:0000256" key="5">
    <source>
        <dbReference type="RuleBase" id="RU003345"/>
    </source>
</evidence>
<gene>
    <name evidence="7" type="ORF">GGR41_002263</name>
</gene>
<evidence type="ECO:0000259" key="6">
    <source>
        <dbReference type="Pfam" id="PF00171"/>
    </source>
</evidence>
<sequence>MSLFFNTREYEGKIFSGTWSQGQALIHDTIEPASGEPLFKLGMGSREDVETAVSIAAETQAAWADLAFDQRAGVIRRAAELLQIHAKDFIEWNVRECGSTYLKAQWELHAAYEQLNMASALPMQADGMTFPSSMPQRRNTCRRVPLGVVGVIAPWNFPLLLSMRSVAPALALGNTVVLKPDFHSGVTGGLLIARLFEEAGLPEGVLHVVPGGADAGDALVRHPKSAMISFTGSTAVGKSIGKICGEMLKKVALELGGNNAFVVLEDADLDAAASNGAWGSYLHQGQICMQAGRHFVHESVAEAYVQKLTERARQLKVADPFKDETAAIGPLVNLKQLERIEAIIQSSIERGAKRVTGGRGEGLFYHPTVLCNVTAEMPAFSEELFAPVAPVITFTSEDELVELIAQSPYGLAAAIQSASVSRAMHLARRIKAGMIHINDQTVNNEFHVPFGGVGDSGNSGRFGGPANLEMFTELQWLSIMDTPIHYPF</sequence>
<comment type="similarity">
    <text evidence="1 5">Belongs to the aldehyde dehydrogenase family.</text>
</comment>
<dbReference type="InterPro" id="IPR015590">
    <property type="entry name" value="Aldehyde_DH_dom"/>
</dbReference>
<dbReference type="InterPro" id="IPR016161">
    <property type="entry name" value="Ald_DH/histidinol_DH"/>
</dbReference>
<evidence type="ECO:0000313" key="8">
    <source>
        <dbReference type="Proteomes" id="UP000783934"/>
    </source>
</evidence>
<reference evidence="7 8" key="1">
    <citation type="submission" date="2020-03" db="EMBL/GenBank/DDBJ databases">
        <title>Genomic Encyclopedia of Type Strains, Phase IV (KMG-IV): sequencing the most valuable type-strain genomes for metagenomic binning, comparative biology and taxonomic classification.</title>
        <authorList>
            <person name="Goeker M."/>
        </authorList>
    </citation>
    <scope>NUCLEOTIDE SEQUENCE [LARGE SCALE GENOMIC DNA]</scope>
    <source>
        <strain evidence="7 8">DSM 26613</strain>
    </source>
</reference>
<evidence type="ECO:0000256" key="3">
    <source>
        <dbReference type="ARBA" id="ARBA00023027"/>
    </source>
</evidence>
<feature type="domain" description="Aldehyde dehydrogenase" evidence="6">
    <location>
        <begin position="27"/>
        <end position="476"/>
    </location>
</feature>
<proteinExistence type="inferred from homology"/>
<dbReference type="CDD" id="cd07104">
    <property type="entry name" value="ALDH_BenzADH-like"/>
    <property type="match status" value="1"/>
</dbReference>
<dbReference type="EC" id="1.2.1.28" evidence="7"/>
<evidence type="ECO:0000313" key="7">
    <source>
        <dbReference type="EMBL" id="NJB66008.1"/>
    </source>
</evidence>
<dbReference type="InterPro" id="IPR016162">
    <property type="entry name" value="Ald_DH_N"/>
</dbReference>
<dbReference type="PANTHER" id="PTHR42986">
    <property type="entry name" value="BENZALDEHYDE DEHYDROGENASE YFMT"/>
    <property type="match status" value="1"/>
</dbReference>
<dbReference type="PROSITE" id="PS00687">
    <property type="entry name" value="ALDEHYDE_DEHYDR_GLU"/>
    <property type="match status" value="1"/>
</dbReference>
<evidence type="ECO:0000256" key="4">
    <source>
        <dbReference type="PROSITE-ProRule" id="PRU10007"/>
    </source>
</evidence>
<keyword evidence="2 5" id="KW-0560">Oxidoreductase</keyword>
<name>A0ABX0WTD8_9BURK</name>
<protein>
    <submittedName>
        <fullName evidence="7">Benzaldehyde dehydrogenase (NAD)</fullName>
        <ecNumber evidence="7">1.2.1.28</ecNumber>
    </submittedName>
</protein>
<dbReference type="Gene3D" id="3.40.605.10">
    <property type="entry name" value="Aldehyde Dehydrogenase, Chain A, domain 1"/>
    <property type="match status" value="1"/>
</dbReference>